<name>A0ABR7YYE5_9PSED</name>
<evidence type="ECO:0008006" key="4">
    <source>
        <dbReference type="Google" id="ProtNLM"/>
    </source>
</evidence>
<organism evidence="2 3">
    <name type="scientific">Pseudomonas typographi</name>
    <dbReference type="NCBI Taxonomy" id="2715964"/>
    <lineage>
        <taxon>Bacteria</taxon>
        <taxon>Pseudomonadati</taxon>
        <taxon>Pseudomonadota</taxon>
        <taxon>Gammaproteobacteria</taxon>
        <taxon>Pseudomonadales</taxon>
        <taxon>Pseudomonadaceae</taxon>
        <taxon>Pseudomonas</taxon>
    </lineage>
</organism>
<keyword evidence="1" id="KW-0812">Transmembrane</keyword>
<proteinExistence type="predicted"/>
<keyword evidence="3" id="KW-1185">Reference proteome</keyword>
<dbReference type="RefSeq" id="WP_190418286.1">
    <property type="nucleotide sequence ID" value="NZ_JAAOCA010000005.1"/>
</dbReference>
<reference evidence="2 3" key="1">
    <citation type="journal article" date="2020" name="Insects">
        <title>Bacteria Belonging to Pseudomonas typographi sp. nov. from the Bark Beetle Ips typographus Have Genomic Potential to Aid in the Host Ecology.</title>
        <authorList>
            <person name="Peral-Aranega E."/>
            <person name="Saati-Santamaria Z."/>
            <person name="Kolarik M."/>
            <person name="Rivas R."/>
            <person name="Garcia-Fraile P."/>
        </authorList>
    </citation>
    <scope>NUCLEOTIDE SEQUENCE [LARGE SCALE GENOMIC DNA]</scope>
    <source>
        <strain evidence="2 3">CA3A</strain>
    </source>
</reference>
<evidence type="ECO:0000313" key="2">
    <source>
        <dbReference type="EMBL" id="MBD1598197.1"/>
    </source>
</evidence>
<evidence type="ECO:0000313" key="3">
    <source>
        <dbReference type="Proteomes" id="UP000805841"/>
    </source>
</evidence>
<keyword evidence="1" id="KW-1133">Transmembrane helix</keyword>
<comment type="caution">
    <text evidence="2">The sequence shown here is derived from an EMBL/GenBank/DDBJ whole genome shotgun (WGS) entry which is preliminary data.</text>
</comment>
<gene>
    <name evidence="2" type="ORF">HAQ05_05700</name>
</gene>
<keyword evidence="1" id="KW-0472">Membrane</keyword>
<dbReference type="Proteomes" id="UP000805841">
    <property type="component" value="Unassembled WGS sequence"/>
</dbReference>
<protein>
    <recommendedName>
        <fullName evidence="4">Lipoprotein</fullName>
    </recommendedName>
</protein>
<sequence>MSTRLSFLQLTLGVALGLWLGFVAIALSGWLAWRHWGPLALPLATLGGAPPAAVLLPAPAPPTGSSALFEQYQQNLHRQQLRQAEQAARADASNQGNPQCQFWLEQTRTAPTDANRENVARFCN</sequence>
<dbReference type="EMBL" id="JAAOCA010000005">
    <property type="protein sequence ID" value="MBD1598197.1"/>
    <property type="molecule type" value="Genomic_DNA"/>
</dbReference>
<evidence type="ECO:0000256" key="1">
    <source>
        <dbReference type="SAM" id="Phobius"/>
    </source>
</evidence>
<feature type="transmembrane region" description="Helical" evidence="1">
    <location>
        <begin position="12"/>
        <end position="33"/>
    </location>
</feature>
<accession>A0ABR7YYE5</accession>